<dbReference type="Pfam" id="PF08241">
    <property type="entry name" value="Methyltransf_11"/>
    <property type="match status" value="1"/>
</dbReference>
<proteinExistence type="predicted"/>
<feature type="domain" description="Methyltransferase type 11" evidence="1">
    <location>
        <begin position="151"/>
        <end position="257"/>
    </location>
</feature>
<evidence type="ECO:0000259" key="1">
    <source>
        <dbReference type="Pfam" id="PF08241"/>
    </source>
</evidence>
<evidence type="ECO:0000313" key="2">
    <source>
        <dbReference type="EMBL" id="WZN64718.1"/>
    </source>
</evidence>
<keyword evidence="2" id="KW-0489">Methyltransferase</keyword>
<dbReference type="PANTHER" id="PTHR43591">
    <property type="entry name" value="METHYLTRANSFERASE"/>
    <property type="match status" value="1"/>
</dbReference>
<dbReference type="SUPFAM" id="SSF53335">
    <property type="entry name" value="S-adenosyl-L-methionine-dependent methyltransferases"/>
    <property type="match status" value="1"/>
</dbReference>
<keyword evidence="3" id="KW-1185">Reference proteome</keyword>
<dbReference type="InterPro" id="IPR029063">
    <property type="entry name" value="SAM-dependent_MTases_sf"/>
</dbReference>
<gene>
    <name evidence="2" type="ORF">HKI87_10g62750</name>
</gene>
<keyword evidence="2" id="KW-0808">Transferase</keyword>
<dbReference type="AlphaFoldDB" id="A0AAX4PEV4"/>
<reference evidence="2 3" key="1">
    <citation type="submission" date="2024-03" db="EMBL/GenBank/DDBJ databases">
        <title>Complete genome sequence of the green alga Chloropicon roscoffensis RCC1871.</title>
        <authorList>
            <person name="Lemieux C."/>
            <person name="Pombert J.-F."/>
            <person name="Otis C."/>
            <person name="Turmel M."/>
        </authorList>
    </citation>
    <scope>NUCLEOTIDE SEQUENCE [LARGE SCALE GENOMIC DNA]</scope>
    <source>
        <strain evidence="2 3">RCC1871</strain>
    </source>
</reference>
<dbReference type="InterPro" id="IPR013216">
    <property type="entry name" value="Methyltransf_11"/>
</dbReference>
<name>A0AAX4PEV4_9CHLO</name>
<dbReference type="CDD" id="cd02440">
    <property type="entry name" value="AdoMet_MTases"/>
    <property type="match status" value="1"/>
</dbReference>
<dbReference type="Proteomes" id="UP001472866">
    <property type="component" value="Chromosome 10"/>
</dbReference>
<protein>
    <submittedName>
        <fullName evidence="2">S-adenosyl-L-methionine-dependent methyltransferase</fullName>
    </submittedName>
</protein>
<dbReference type="EMBL" id="CP151510">
    <property type="protein sequence ID" value="WZN64718.1"/>
    <property type="molecule type" value="Genomic_DNA"/>
</dbReference>
<sequence length="349" mass="38193">MTCPVCSEVLDFEVKSEGGPVVGPPEKIACSSCKYEATNTSSFFDLTILPSEAIDPSSQLGPSVLDAFSELAQGQAKSGEASKASSSSYRERNWSVSQLFQSPVISYVYERGWRQGFDWAGFPGADEEFEIVNRLYEETRVCDPADSEAVLDVSCGTGLFSRKFLKSGKWGTVVASDYSENMLNQAYDFLTKEEGTSPAAEAEGSSLMLVRADVGRLPFESKTFDLVHAGAAIHCWPTPSMGISEICRVLKPGGRLIGSTFLLSASPLGQRLGNDALVKPFFELEKEFSGGLLPGLTGRSYRFWSEDELRSLCELCGLENFKVERENRFIMFCATKPAPRSKDKSDAEV</sequence>
<accession>A0AAX4PEV4</accession>
<dbReference type="PANTHER" id="PTHR43591:SF99">
    <property type="entry name" value="OS06G0646000 PROTEIN"/>
    <property type="match status" value="1"/>
</dbReference>
<dbReference type="GO" id="GO:0032259">
    <property type="term" value="P:methylation"/>
    <property type="evidence" value="ECO:0007669"/>
    <property type="project" value="UniProtKB-KW"/>
</dbReference>
<dbReference type="GO" id="GO:0008757">
    <property type="term" value="F:S-adenosylmethionine-dependent methyltransferase activity"/>
    <property type="evidence" value="ECO:0007669"/>
    <property type="project" value="InterPro"/>
</dbReference>
<evidence type="ECO:0000313" key="3">
    <source>
        <dbReference type="Proteomes" id="UP001472866"/>
    </source>
</evidence>
<organism evidence="2 3">
    <name type="scientific">Chloropicon roscoffensis</name>
    <dbReference type="NCBI Taxonomy" id="1461544"/>
    <lineage>
        <taxon>Eukaryota</taxon>
        <taxon>Viridiplantae</taxon>
        <taxon>Chlorophyta</taxon>
        <taxon>Chloropicophyceae</taxon>
        <taxon>Chloropicales</taxon>
        <taxon>Chloropicaceae</taxon>
        <taxon>Chloropicon</taxon>
    </lineage>
</organism>
<dbReference type="Gene3D" id="3.40.50.150">
    <property type="entry name" value="Vaccinia Virus protein VP39"/>
    <property type="match status" value="1"/>
</dbReference>